<dbReference type="AlphaFoldDB" id="A0A022WEM1"/>
<accession>A0A022WEM1</accession>
<evidence type="ECO:0000313" key="1">
    <source>
        <dbReference type="EMBL" id="EZF56533.1"/>
    </source>
</evidence>
<name>A0A022WEM1_TRIRU</name>
<dbReference type="Proteomes" id="UP000023758">
    <property type="component" value="Unassembled WGS sequence"/>
</dbReference>
<sequence length="125" mass="13975">MVMTSLASQARLRARNANCALHHAGIHPIQGIPRLRKRRLCTPSPTHQITHHSSYALVNVSVYTGFQQSPAHSSSLGFLHPYRIRLSRTTESLAPRRASVGLTNNRIQKKIWYLFGAGVKLRSPV</sequence>
<dbReference type="HOGENOM" id="CLU_1994246_0_0_1"/>
<gene>
    <name evidence="1" type="ORF">H103_01042</name>
</gene>
<reference evidence="1" key="1">
    <citation type="submission" date="2014-02" db="EMBL/GenBank/DDBJ databases">
        <title>The Genome Sequence of Trichophyton rubrum (morphotype fischeri) CBS 288.86.</title>
        <authorList>
            <consortium name="The Broad Institute Genomics Platform"/>
            <person name="Cuomo C.A."/>
            <person name="White T.C."/>
            <person name="Graser Y."/>
            <person name="Martinez-Rossi N."/>
            <person name="Heitman J."/>
            <person name="Young S.K."/>
            <person name="Zeng Q."/>
            <person name="Gargeya S."/>
            <person name="Abouelleil A."/>
            <person name="Alvarado L."/>
            <person name="Chapman S.B."/>
            <person name="Gainer-Dewar J."/>
            <person name="Goldberg J."/>
            <person name="Griggs A."/>
            <person name="Gujja S."/>
            <person name="Hansen M."/>
            <person name="Howarth C."/>
            <person name="Imamovic A."/>
            <person name="Larimer J."/>
            <person name="Martinez D."/>
            <person name="Murphy C."/>
            <person name="Pearson M.D."/>
            <person name="Persinoti G."/>
            <person name="Poon T."/>
            <person name="Priest M."/>
            <person name="Roberts A.D."/>
            <person name="Saif S."/>
            <person name="Shea T.D."/>
            <person name="Sykes S.N."/>
            <person name="Wortman J."/>
            <person name="Nusbaum C."/>
            <person name="Birren B."/>
        </authorList>
    </citation>
    <scope>NUCLEOTIDE SEQUENCE [LARGE SCALE GENOMIC DNA]</scope>
    <source>
        <strain evidence="1">CBS 288.86</strain>
    </source>
</reference>
<protein>
    <submittedName>
        <fullName evidence="1">Uncharacterized protein</fullName>
    </submittedName>
</protein>
<dbReference type="EMBL" id="KK207717">
    <property type="protein sequence ID" value="EZF56533.1"/>
    <property type="molecule type" value="Genomic_DNA"/>
</dbReference>
<proteinExistence type="predicted"/>
<organism evidence="1">
    <name type="scientific">Trichophyton rubrum CBS 288.86</name>
    <dbReference type="NCBI Taxonomy" id="1215330"/>
    <lineage>
        <taxon>Eukaryota</taxon>
        <taxon>Fungi</taxon>
        <taxon>Dikarya</taxon>
        <taxon>Ascomycota</taxon>
        <taxon>Pezizomycotina</taxon>
        <taxon>Eurotiomycetes</taxon>
        <taxon>Eurotiomycetidae</taxon>
        <taxon>Onygenales</taxon>
        <taxon>Arthrodermataceae</taxon>
        <taxon>Trichophyton</taxon>
    </lineage>
</organism>